<evidence type="ECO:0000313" key="1">
    <source>
        <dbReference type="EMBL" id="SDX76513.1"/>
    </source>
</evidence>
<protein>
    <submittedName>
        <fullName evidence="1">Uncharacterized protein</fullName>
    </submittedName>
</protein>
<dbReference type="AlphaFoldDB" id="A0A1H3ECP6"/>
<organism evidence="1 2">
    <name type="scientific">Sulfitobacter pontiacus</name>
    <dbReference type="NCBI Taxonomy" id="60137"/>
    <lineage>
        <taxon>Bacteria</taxon>
        <taxon>Pseudomonadati</taxon>
        <taxon>Pseudomonadota</taxon>
        <taxon>Alphaproteobacteria</taxon>
        <taxon>Rhodobacterales</taxon>
        <taxon>Roseobacteraceae</taxon>
        <taxon>Sulfitobacter</taxon>
    </lineage>
</organism>
<dbReference type="STRING" id="60137.SAMN04488041_11914"/>
<name>A0A1H3ECP6_9RHOB</name>
<gene>
    <name evidence="1" type="ORF">SAMN04488041_11914</name>
</gene>
<dbReference type="RefSeq" id="WP_208856560.1">
    <property type="nucleotide sequence ID" value="NZ_FNNB01000019.1"/>
</dbReference>
<accession>A0A1H3ECP6</accession>
<reference evidence="2" key="1">
    <citation type="submission" date="2016-10" db="EMBL/GenBank/DDBJ databases">
        <authorList>
            <person name="Varghese N."/>
            <person name="Submissions S."/>
        </authorList>
    </citation>
    <scope>NUCLEOTIDE SEQUENCE [LARGE SCALE GENOMIC DNA]</scope>
    <source>
        <strain evidence="2">DSM 10014</strain>
    </source>
</reference>
<proteinExistence type="predicted"/>
<sequence length="60" mass="6733">GSELRVYFNDPGLAASLDVSGVHVEFPRAGYKAGEYKFRANKNNLWWALVEKHGLRLGLN</sequence>
<feature type="non-terminal residue" evidence="1">
    <location>
        <position position="1"/>
    </location>
</feature>
<dbReference type="EMBL" id="FNNB01000019">
    <property type="protein sequence ID" value="SDX76513.1"/>
    <property type="molecule type" value="Genomic_DNA"/>
</dbReference>
<evidence type="ECO:0000313" key="2">
    <source>
        <dbReference type="Proteomes" id="UP000183076"/>
    </source>
</evidence>
<dbReference type="Proteomes" id="UP000183076">
    <property type="component" value="Unassembled WGS sequence"/>
</dbReference>